<proteinExistence type="predicted"/>
<evidence type="ECO:0000313" key="1">
    <source>
        <dbReference type="EMBL" id="DAF88757.1"/>
    </source>
</evidence>
<reference evidence="1" key="1">
    <citation type="journal article" date="2021" name="Proc. Natl. Acad. Sci. U.S.A.">
        <title>A Catalog of Tens of Thousands of Viruses from Human Metagenomes Reveals Hidden Associations with Chronic Diseases.</title>
        <authorList>
            <person name="Tisza M.J."/>
            <person name="Buck C.B."/>
        </authorList>
    </citation>
    <scope>NUCLEOTIDE SEQUENCE</scope>
    <source>
        <strain evidence="1">CtXWf36</strain>
    </source>
</reference>
<dbReference type="EMBL" id="BK015994">
    <property type="protein sequence ID" value="DAF88757.1"/>
    <property type="molecule type" value="Genomic_DNA"/>
</dbReference>
<organism evidence="1">
    <name type="scientific">Siphoviridae sp. ctXWf36</name>
    <dbReference type="NCBI Taxonomy" id="2825544"/>
    <lineage>
        <taxon>Viruses</taxon>
        <taxon>Duplodnaviria</taxon>
        <taxon>Heunggongvirae</taxon>
        <taxon>Uroviricota</taxon>
        <taxon>Caudoviricetes</taxon>
    </lineage>
</organism>
<protein>
    <submittedName>
        <fullName evidence="1">Tail protein</fullName>
    </submittedName>
</protein>
<name>A0A8S5U2V6_9CAUD</name>
<accession>A0A8S5U2V6</accession>
<sequence length="194" mass="19994">MANQFKNKVIYNGAVLIDLTADTVTADKILAKYTAHDKTGNIITGTCDYDVNSKDATVGVAEILKGKTAYAAGKKLTGTMPNNGAVTLTIDTVAGTVKVPQGYHDGSGTVGILPAEQAKLIAENIKQGISILGVTGTLEPSSAIKVTTKTVTPAATKQTITAGEGFDYMSEVTVEAIPYAETDNPQGGVTVTIG</sequence>